<evidence type="ECO:0000256" key="1">
    <source>
        <dbReference type="ARBA" id="ARBA00010618"/>
    </source>
</evidence>
<comment type="caution">
    <text evidence="2">The sequence shown here is derived from an EMBL/GenBank/DDBJ whole genome shotgun (WGS) entry which is preliminary data.</text>
</comment>
<sequence>MSWVVSRSRFKRDINKLPSHLRQQWLKQQEATALPTFKGFFPERVPRSQQKTRFEAGITEGDLAYVTEGKHKGKIAEVLAYSPEFDAVSLANISTKKLLPKPFWPEGQTSHVYDFPDYIPRSKVRVVGKSKEDGRISYMVAEEVVMGKPQYDDRYKRWIPERYIKHHDYLLPWPNPAKLNDGELSTLEDKVTERTFEFNTIGKSSIPKELVNQLRNPYSKYKKRQLDGLQVAKLNGPEMPLTIEQKIWLAKQAEKPKKKLYPLSEEVKEFIGSKMAEHLNKIESPELRHHLEVLSNVKIPDFEKTLKIIEETKKEESATEEIKKEESATEQ</sequence>
<evidence type="ECO:0000313" key="3">
    <source>
        <dbReference type="Proteomes" id="UP000669133"/>
    </source>
</evidence>
<dbReference type="Pfam" id="PF22682">
    <property type="entry name" value="Ribosomal_uL24m-like"/>
    <property type="match status" value="1"/>
</dbReference>
<evidence type="ECO:0000313" key="2">
    <source>
        <dbReference type="EMBL" id="KAG5420686.1"/>
    </source>
</evidence>
<dbReference type="OrthoDB" id="359154at2759"/>
<accession>A0A8H7ZIL3</accession>
<dbReference type="GO" id="GO:0005840">
    <property type="term" value="C:ribosome"/>
    <property type="evidence" value="ECO:0007669"/>
    <property type="project" value="InterPro"/>
</dbReference>
<comment type="similarity">
    <text evidence="1">Belongs to the universal ribosomal protein uL24 family.</text>
</comment>
<keyword evidence="3" id="KW-1185">Reference proteome</keyword>
<protein>
    <submittedName>
        <fullName evidence="2">MRPL40</fullName>
    </submittedName>
</protein>
<dbReference type="SUPFAM" id="SSF50104">
    <property type="entry name" value="Translation proteins SH3-like domain"/>
    <property type="match status" value="1"/>
</dbReference>
<dbReference type="GeneID" id="93651196"/>
<dbReference type="InterPro" id="IPR003256">
    <property type="entry name" value="Ribosomal_uL24"/>
</dbReference>
<dbReference type="Proteomes" id="UP000669133">
    <property type="component" value="Unassembled WGS sequence"/>
</dbReference>
<name>A0A8H7ZIL3_9ASCO</name>
<dbReference type="GO" id="GO:0006412">
    <property type="term" value="P:translation"/>
    <property type="evidence" value="ECO:0007669"/>
    <property type="project" value="InterPro"/>
</dbReference>
<dbReference type="AlphaFoldDB" id="A0A8H7ZIL3"/>
<organism evidence="2 3">
    <name type="scientific">Candida metapsilosis</name>
    <dbReference type="NCBI Taxonomy" id="273372"/>
    <lineage>
        <taxon>Eukaryota</taxon>
        <taxon>Fungi</taxon>
        <taxon>Dikarya</taxon>
        <taxon>Ascomycota</taxon>
        <taxon>Saccharomycotina</taxon>
        <taxon>Pichiomycetes</taxon>
        <taxon>Debaryomycetaceae</taxon>
        <taxon>Candida/Lodderomyces clade</taxon>
        <taxon>Candida</taxon>
    </lineage>
</organism>
<dbReference type="InterPro" id="IPR008991">
    <property type="entry name" value="Translation_prot_SH3-like_sf"/>
</dbReference>
<reference evidence="2 3" key="1">
    <citation type="submission" date="2020-12" db="EMBL/GenBank/DDBJ databases">
        <title>Effect of drift, selection, and recombination on the evolution of hybrid genomes in Candida yeast pathogens.</title>
        <authorList>
            <person name="Mixao V."/>
            <person name="Ksiezopolska E."/>
            <person name="Saus E."/>
            <person name="Boekhout T."/>
            <person name="Gacser A."/>
            <person name="Gabaldon T."/>
        </authorList>
    </citation>
    <scope>NUCLEOTIDE SEQUENCE [LARGE SCALE GENOMIC DNA]</scope>
    <source>
        <strain evidence="2 3">BP57</strain>
    </source>
</reference>
<dbReference type="GO" id="GO:0003735">
    <property type="term" value="F:structural constituent of ribosome"/>
    <property type="evidence" value="ECO:0007669"/>
    <property type="project" value="InterPro"/>
</dbReference>
<dbReference type="PANTHER" id="PTHR12903">
    <property type="entry name" value="MITOCHONDRIAL RIBOSOMAL PROTEIN L24"/>
    <property type="match status" value="1"/>
</dbReference>
<dbReference type="InterPro" id="IPR014722">
    <property type="entry name" value="Rib_uL2_dom2"/>
</dbReference>
<proteinExistence type="inferred from homology"/>
<dbReference type="RefSeq" id="XP_067549802.1">
    <property type="nucleotide sequence ID" value="XM_067691436.1"/>
</dbReference>
<dbReference type="Gene3D" id="2.30.30.30">
    <property type="match status" value="1"/>
</dbReference>
<dbReference type="EMBL" id="JAEOAQ010000002">
    <property type="protein sequence ID" value="KAG5420686.1"/>
    <property type="molecule type" value="Genomic_DNA"/>
</dbReference>
<gene>
    <name evidence="2" type="ORF">I9W82_002567</name>
</gene>